<dbReference type="AlphaFoldDB" id="A0A455T0Y2"/>
<sequence>MRRKSTRIFPELLPESTLGRREGEGLSVRPSRLTLPAFLSYLSQLKGKSIKLDKQSYSCYTLSQQELFKGE</sequence>
<dbReference type="EMBL" id="AP019377">
    <property type="protein sequence ID" value="BBH93021.1"/>
    <property type="molecule type" value="Genomic_DNA"/>
</dbReference>
<reference evidence="1" key="1">
    <citation type="submission" date="2018-12" db="EMBL/GenBank/DDBJ databases">
        <title>Novel natural products biosynthetic potential of the class Ktedonobacteria.</title>
        <authorList>
            <person name="Zheng Y."/>
            <person name="Saitou A."/>
            <person name="Wang C.M."/>
            <person name="Toyoda A."/>
            <person name="Minakuchi Y."/>
            <person name="Sekiguchi Y."/>
            <person name="Ueda K."/>
            <person name="Takano H."/>
            <person name="Sakai Y."/>
            <person name="Yokota A."/>
            <person name="Yabe S."/>
        </authorList>
    </citation>
    <scope>NUCLEOTIDE SEQUENCE</scope>
    <source>
        <strain evidence="1">A3-2</strain>
    </source>
</reference>
<name>A0A455T0Y2_9CHLR</name>
<proteinExistence type="predicted"/>
<accession>A0A455T0Y2</accession>
<evidence type="ECO:0000313" key="1">
    <source>
        <dbReference type="EMBL" id="BBH93021.1"/>
    </source>
</evidence>
<organism evidence="1">
    <name type="scientific">Thermogemmatispora argillosa</name>
    <dbReference type="NCBI Taxonomy" id="2045280"/>
    <lineage>
        <taxon>Bacteria</taxon>
        <taxon>Bacillati</taxon>
        <taxon>Chloroflexota</taxon>
        <taxon>Ktedonobacteria</taxon>
        <taxon>Thermogemmatisporales</taxon>
        <taxon>Thermogemmatisporaceae</taxon>
        <taxon>Thermogemmatispora</taxon>
    </lineage>
</organism>
<protein>
    <submittedName>
        <fullName evidence="1">Uncharacterized protein</fullName>
    </submittedName>
</protein>
<gene>
    <name evidence="1" type="ORF">KTA_12200</name>
</gene>